<evidence type="ECO:0000313" key="4">
    <source>
        <dbReference type="Proteomes" id="UP001642484"/>
    </source>
</evidence>
<evidence type="ECO:0000256" key="1">
    <source>
        <dbReference type="SAM" id="Coils"/>
    </source>
</evidence>
<organism evidence="3 4">
    <name type="scientific">Durusdinium trenchii</name>
    <dbReference type="NCBI Taxonomy" id="1381693"/>
    <lineage>
        <taxon>Eukaryota</taxon>
        <taxon>Sar</taxon>
        <taxon>Alveolata</taxon>
        <taxon>Dinophyceae</taxon>
        <taxon>Suessiales</taxon>
        <taxon>Symbiodiniaceae</taxon>
        <taxon>Durusdinium</taxon>
    </lineage>
</organism>
<feature type="region of interest" description="Disordered" evidence="2">
    <location>
        <begin position="1296"/>
        <end position="1327"/>
    </location>
</feature>
<proteinExistence type="predicted"/>
<keyword evidence="1" id="KW-0175">Coiled coil</keyword>
<feature type="coiled-coil region" evidence="1">
    <location>
        <begin position="809"/>
        <end position="880"/>
    </location>
</feature>
<dbReference type="EMBL" id="CAXAMN010021618">
    <property type="protein sequence ID" value="CAK9061478.1"/>
    <property type="molecule type" value="Genomic_DNA"/>
</dbReference>
<evidence type="ECO:0000313" key="3">
    <source>
        <dbReference type="EMBL" id="CAK9061478.1"/>
    </source>
</evidence>
<reference evidence="3 4" key="1">
    <citation type="submission" date="2024-02" db="EMBL/GenBank/DDBJ databases">
        <authorList>
            <person name="Chen Y."/>
            <person name="Shah S."/>
            <person name="Dougan E. K."/>
            <person name="Thang M."/>
            <person name="Chan C."/>
        </authorList>
    </citation>
    <scope>NUCLEOTIDE SEQUENCE [LARGE SCALE GENOMIC DNA]</scope>
</reference>
<feature type="coiled-coil region" evidence="1">
    <location>
        <begin position="914"/>
        <end position="1040"/>
    </location>
</feature>
<dbReference type="Proteomes" id="UP001642484">
    <property type="component" value="Unassembled WGS sequence"/>
</dbReference>
<feature type="region of interest" description="Disordered" evidence="2">
    <location>
        <begin position="1042"/>
        <end position="1064"/>
    </location>
</feature>
<protein>
    <submittedName>
        <fullName evidence="3">Uncharacterized protein</fullName>
    </submittedName>
</protein>
<sequence length="1327" mass="151768">MLEKHLLRHQFQREVHLARKAALYVARTQHAASRKPGGIVSKYLICATWALRWFELNRQRYDVSRFHPCAIRHACNMDAARASLVASRWFQWRRANAQRVGTADAMAKKYARLLSGEAYAAGWFDSWRDYLKKKQMAESMAKKYAFVFHGNVQLVAAAWFEHFRGVLLSRQTTVGADAAAQSRELWTDRLGHVTALHFCGLWFQHHRHVRLAERLQRHLGEMPSSAGSWSLLGTVWQHWRLSCHSVAKSRKDRQRRWSLLFGSSLTPRGEASSQLCLCGWFREMVKGRALRMLCKDRSQFFVTELLLRVWQLWTYEMAKGRAFRVLEEAILLRDDGLELCARVAQRREEIGPPWCMLALWWFWVGRCRTSRGAMYSLQAVALNSAEQSSHQLARCTEIQATVADRALLPLCFCSAWFAWVAMRKEARAVEGARRLEEAKKRPEMMVARASMFMGQLELSLYLQTSISAWIRYVAMSQMQRKQNDLEQSRSGYQIALQEHNAALDVATLKYEESLEKHTLELKEAEQRYVAATASRHAAGEALKTTVDLAAEQACVEAEEKYQSEAQRHEVAFEAQALRQRLLEDRLAAEVQAAEQTEALVMQRHHSALQALEDKHQLALKGAEQKIQRALEKHRVELETRYKGEAEKRHEAAIAEIYMALERQQAEMASLERSEELLQQREQLAAARWSGEIDDLRHSSSLQQEILAQHWGGQVEAAARDAQLTTKQEFSEFLIQRDLMHHTLSEAEERQKARLLALELRGKESMEKMQKDLEQKHYQQSEQMALDHQSEIVKFEAALEAGQIKHQITVEKYTNMLEAVRQKHDNAAEILRREMEEKHITALADVDHQYSTTMAKCEAAKESAEVRLQLAEERFQQEMGKKDSMHQFALDNMKSDMEGRHAAALSSAQHQWALLEAAESRAQEKHQLSEEAAQRKEENAAQRLARQLAAAEAKYQVAIQRHEDEISDLKFQHDSMLRSRDSALEALTAKLKQAEARHAKAMEVAEEKFRKAFDRVKRVAIEEARQQILEHRRQCKACQQESLPLPALPPPLPSAPKAEPPKPQLTPQRLQEVTPLDLRYVESTLESLMAQRSKTWLWAQDLQRVVDQGIAGILELHQAMLLLLEQAARHSLLQGQEDPRAQSRISSVKQLVTRVTRVNDELGKLRGDRADFWFLLHQTAEEAVQYLRQANALPAPGPAVVKRLDHEIEELCSDQKRLAEAFSDLAMRLKTAGKSFDSLQEARGSLATNHSEEAYALDTAGADARDLLRTSGEVVSALLRDLRDLFYLVDGSNLRPRLRPHPSLGSGQMDDRPMLESSPSRAFGTELG</sequence>
<gene>
    <name evidence="3" type="ORF">CCMP2556_LOCUS30227</name>
</gene>
<name>A0ABP0NDE2_9DINO</name>
<feature type="coiled-coil region" evidence="1">
    <location>
        <begin position="612"/>
        <end position="680"/>
    </location>
</feature>
<comment type="caution">
    <text evidence="3">The sequence shown here is derived from an EMBL/GenBank/DDBJ whole genome shotgun (WGS) entry which is preliminary data.</text>
</comment>
<keyword evidence="4" id="KW-1185">Reference proteome</keyword>
<feature type="coiled-coil region" evidence="1">
    <location>
        <begin position="507"/>
        <end position="534"/>
    </location>
</feature>
<evidence type="ECO:0000256" key="2">
    <source>
        <dbReference type="SAM" id="MobiDB-lite"/>
    </source>
</evidence>
<accession>A0ABP0NDE2</accession>